<organism evidence="2 3">
    <name type="scientific">Rhizobium rhizogenes</name>
    <name type="common">Agrobacterium rhizogenes</name>
    <dbReference type="NCBI Taxonomy" id="359"/>
    <lineage>
        <taxon>Bacteria</taxon>
        <taxon>Pseudomonadati</taxon>
        <taxon>Pseudomonadota</taxon>
        <taxon>Alphaproteobacteria</taxon>
        <taxon>Hyphomicrobiales</taxon>
        <taxon>Rhizobiaceae</taxon>
        <taxon>Rhizobium/Agrobacterium group</taxon>
        <taxon>Rhizobium</taxon>
    </lineage>
</organism>
<feature type="transmembrane region" description="Helical" evidence="1">
    <location>
        <begin position="83"/>
        <end position="101"/>
    </location>
</feature>
<name>A0AA95AG18_RHIRH</name>
<gene>
    <name evidence="2" type="ORF">EXN24_25700</name>
</gene>
<dbReference type="RefSeq" id="WP_142851684.1">
    <property type="nucleotide sequence ID" value="NZ_SGOB01000011.1"/>
</dbReference>
<keyword evidence="1" id="KW-0812">Transmembrane</keyword>
<sequence>MTVPAITEADLQSFIDHSLAPEKKLEIDKYLHNDLGAAQRVGAYERQAEALRRTLDPVITEDVPASLNAALQNAGYHQPRQTALVLGAVAGIFIGGVAGWISRPLLETGTSIQSAGQSQQPTLWRFP</sequence>
<reference evidence="2 3" key="1">
    <citation type="journal article" date="2019" name="Appl. Microbiol. Biotechnol.">
        <title>Differential efficiency of wild type rhizogenic strains for rol gene transformation of plants.</title>
        <authorList>
            <person name="Desmet S."/>
            <person name="De Keyser E."/>
            <person name="Van Vaerenbergh J."/>
            <person name="Baeyen S."/>
            <person name="Van Huylenbroeck J."/>
            <person name="Geelen D."/>
            <person name="Dhooghe E."/>
        </authorList>
    </citation>
    <scope>NUCLEOTIDE SEQUENCE [LARGE SCALE GENOMIC DNA]</scope>
    <source>
        <strain evidence="2 3">B 4.1</strain>
    </source>
</reference>
<dbReference type="AlphaFoldDB" id="A0AA95AG18"/>
<keyword evidence="1" id="KW-1133">Transmembrane helix</keyword>
<comment type="caution">
    <text evidence="2">The sequence shown here is derived from an EMBL/GenBank/DDBJ whole genome shotgun (WGS) entry which is preliminary data.</text>
</comment>
<keyword evidence="1" id="KW-0472">Membrane</keyword>
<evidence type="ECO:0008006" key="4">
    <source>
        <dbReference type="Google" id="ProtNLM"/>
    </source>
</evidence>
<protein>
    <recommendedName>
        <fullName evidence="4">Anti-sigma factor</fullName>
    </recommendedName>
</protein>
<proteinExistence type="predicted"/>
<evidence type="ECO:0000256" key="1">
    <source>
        <dbReference type="SAM" id="Phobius"/>
    </source>
</evidence>
<dbReference type="Proteomes" id="UP000320858">
    <property type="component" value="Unassembled WGS sequence"/>
</dbReference>
<accession>A0AA95AG18</accession>
<dbReference type="EMBL" id="SGOB01000011">
    <property type="protein sequence ID" value="TRA84145.1"/>
    <property type="molecule type" value="Genomic_DNA"/>
</dbReference>
<evidence type="ECO:0000313" key="2">
    <source>
        <dbReference type="EMBL" id="TRA84145.1"/>
    </source>
</evidence>
<evidence type="ECO:0000313" key="3">
    <source>
        <dbReference type="Proteomes" id="UP000320858"/>
    </source>
</evidence>